<dbReference type="STRING" id="709986.Deima_3086"/>
<organism evidence="1 2">
    <name type="scientific">Deinococcus maricopensis (strain DSM 21211 / LMG 22137 / NRRL B-23946 / LB-34)</name>
    <dbReference type="NCBI Taxonomy" id="709986"/>
    <lineage>
        <taxon>Bacteria</taxon>
        <taxon>Thermotogati</taxon>
        <taxon>Deinococcota</taxon>
        <taxon>Deinococci</taxon>
        <taxon>Deinococcales</taxon>
        <taxon>Deinococcaceae</taxon>
        <taxon>Deinococcus</taxon>
    </lineage>
</organism>
<keyword evidence="2" id="KW-1185">Reference proteome</keyword>
<dbReference type="KEGG" id="dmr:Deima_3086"/>
<reference evidence="2" key="2">
    <citation type="submission" date="2011-01" db="EMBL/GenBank/DDBJ databases">
        <title>The complete genome of Deinococcus maricopensis DSM 21211.</title>
        <authorList>
            <consortium name="US DOE Joint Genome Institute (JGI-PGF)"/>
            <person name="Lucas S."/>
            <person name="Copeland A."/>
            <person name="Lapidus A."/>
            <person name="Goodwin L."/>
            <person name="Pitluck S."/>
            <person name="Kyrpides N."/>
            <person name="Mavromatis K."/>
            <person name="Pagani I."/>
            <person name="Ivanova N."/>
            <person name="Ovchinnikova G."/>
            <person name="Zeytun A."/>
            <person name="Detter J.C."/>
            <person name="Han C."/>
            <person name="Land M."/>
            <person name="Hauser L."/>
            <person name="Markowitz V."/>
            <person name="Cheng J.-F."/>
            <person name="Hugenholtz P."/>
            <person name="Woyke T."/>
            <person name="Wu D."/>
            <person name="Pukall R."/>
            <person name="Gehrich-Schroeter G."/>
            <person name="Brambilla E."/>
            <person name="Klenk H.-P."/>
            <person name="Eisen J.A."/>
        </authorList>
    </citation>
    <scope>NUCLEOTIDE SEQUENCE [LARGE SCALE GENOMIC DNA]</scope>
    <source>
        <strain evidence="2">DSM 21211 / LMG 22137 / NRRL B-23946 / LB-34</strain>
    </source>
</reference>
<evidence type="ECO:0000313" key="2">
    <source>
        <dbReference type="Proteomes" id="UP000008635"/>
    </source>
</evidence>
<dbReference type="OrthoDB" id="286382at2"/>
<reference evidence="1 2" key="1">
    <citation type="journal article" date="2011" name="Stand. Genomic Sci.">
        <title>Complete genome sequence of Deinococcus maricopensis type strain (LB-34).</title>
        <authorList>
            <person name="Pukall R."/>
            <person name="Zeytun A."/>
            <person name="Lucas S."/>
            <person name="Lapidus A."/>
            <person name="Hammon N."/>
            <person name="Deshpande S."/>
            <person name="Nolan M."/>
            <person name="Cheng J.F."/>
            <person name="Pitluck S."/>
            <person name="Liolios K."/>
            <person name="Pagani I."/>
            <person name="Mikhailova N."/>
            <person name="Ivanova N."/>
            <person name="Mavromatis K."/>
            <person name="Pati A."/>
            <person name="Tapia R."/>
            <person name="Han C."/>
            <person name="Goodwin L."/>
            <person name="Chen A."/>
            <person name="Palaniappan K."/>
            <person name="Land M."/>
            <person name="Hauser L."/>
            <person name="Chang Y.J."/>
            <person name="Jeffries C.D."/>
            <person name="Brambilla E.M."/>
            <person name="Rohde M."/>
            <person name="Goker M."/>
            <person name="Detter J.C."/>
            <person name="Woyke T."/>
            <person name="Bristow J."/>
            <person name="Eisen J.A."/>
            <person name="Markowitz V."/>
            <person name="Hugenholtz P."/>
            <person name="Kyrpides N.C."/>
            <person name="Klenk H.P."/>
        </authorList>
    </citation>
    <scope>NUCLEOTIDE SEQUENCE [LARGE SCALE GENOMIC DNA]</scope>
    <source>
        <strain evidence="2">DSM 21211 / LMG 22137 / NRRL B-23946 / LB-34</strain>
    </source>
</reference>
<protein>
    <submittedName>
        <fullName evidence="1">Uncharacterized protein</fullName>
    </submittedName>
</protein>
<sequence length="206" mass="22382">MPMMPDLLLPSAAECQRRAQALAVLDAVLFPAWDARTFRYDAHWPASDGLASMQDGPGAEAFMLFARGGAIFKTFDHERPARDVDLPGLRPRVPVAYQGFWSEPAFTLDNVTCLGWVEHGAWQVTGPVNDNPLLLLLAAPDPARAYVAWAEDQGEGQVSLVAVQAVFDHAPLTGALVALLRPHVTLEALRADLDEIGYPNSAARRS</sequence>
<dbReference type="Proteomes" id="UP000008635">
    <property type="component" value="Chromosome"/>
</dbReference>
<dbReference type="HOGENOM" id="CLU_097508_0_0_0"/>
<evidence type="ECO:0000313" key="1">
    <source>
        <dbReference type="EMBL" id="ADV68715.1"/>
    </source>
</evidence>
<gene>
    <name evidence="1" type="ordered locus">Deima_3086</name>
</gene>
<dbReference type="AlphaFoldDB" id="E8UC54"/>
<accession>E8UC54</accession>
<dbReference type="EMBL" id="CP002454">
    <property type="protein sequence ID" value="ADV68715.1"/>
    <property type="molecule type" value="Genomic_DNA"/>
</dbReference>
<dbReference type="RefSeq" id="WP_013558218.1">
    <property type="nucleotide sequence ID" value="NC_014958.1"/>
</dbReference>
<name>E8UC54_DEIML</name>
<proteinExistence type="predicted"/>